<feature type="domain" description="PBP" evidence="5">
    <location>
        <begin position="26"/>
        <end position="289"/>
    </location>
</feature>
<keyword evidence="3 4" id="KW-0732">Signal</keyword>
<dbReference type="EMBL" id="JAIHOM010000024">
    <property type="protein sequence ID" value="MCW6035969.1"/>
    <property type="molecule type" value="Genomic_DNA"/>
</dbReference>
<feature type="signal peptide" evidence="4">
    <location>
        <begin position="1"/>
        <end position="28"/>
    </location>
</feature>
<organism evidence="6 7">
    <name type="scientific">Spirulina subsalsa FACHB-351</name>
    <dbReference type="NCBI Taxonomy" id="234711"/>
    <lineage>
        <taxon>Bacteria</taxon>
        <taxon>Bacillati</taxon>
        <taxon>Cyanobacteriota</taxon>
        <taxon>Cyanophyceae</taxon>
        <taxon>Spirulinales</taxon>
        <taxon>Spirulinaceae</taxon>
        <taxon>Spirulina</taxon>
    </lineage>
</organism>
<evidence type="ECO:0000256" key="4">
    <source>
        <dbReference type="RuleBase" id="RU367119"/>
    </source>
</evidence>
<dbReference type="RefSeq" id="WP_265263697.1">
    <property type="nucleotide sequence ID" value="NZ_JAIHOM010000024.1"/>
</dbReference>
<gene>
    <name evidence="6" type="ORF">K4A83_06745</name>
</gene>
<evidence type="ECO:0000256" key="3">
    <source>
        <dbReference type="ARBA" id="ARBA00022729"/>
    </source>
</evidence>
<feature type="chain" id="PRO_5044991396" description="Phosphate-binding protein" evidence="4">
    <location>
        <begin position="29"/>
        <end position="344"/>
    </location>
</feature>
<dbReference type="InterPro" id="IPR024370">
    <property type="entry name" value="PBP_domain"/>
</dbReference>
<dbReference type="PANTHER" id="PTHR30570:SF1">
    <property type="entry name" value="PHOSPHATE-BINDING PROTEIN PSTS"/>
    <property type="match status" value="1"/>
</dbReference>
<dbReference type="Gene3D" id="3.40.190.10">
    <property type="entry name" value="Periplasmic binding protein-like II"/>
    <property type="match status" value="2"/>
</dbReference>
<protein>
    <recommendedName>
        <fullName evidence="4">Phosphate-binding protein</fullName>
    </recommendedName>
</protein>
<accession>A0ABT3L387</accession>
<dbReference type="InterPro" id="IPR011862">
    <property type="entry name" value="Phos-bd"/>
</dbReference>
<proteinExistence type="inferred from homology"/>
<dbReference type="SUPFAM" id="SSF53850">
    <property type="entry name" value="Periplasmic binding protein-like II"/>
    <property type="match status" value="1"/>
</dbReference>
<comment type="function">
    <text evidence="4">Involved in the system for phosphate transport across the cytoplasmic membrane.</text>
</comment>
<reference evidence="6 7" key="1">
    <citation type="submission" date="2021-08" db="EMBL/GenBank/DDBJ databases">
        <title>Draft genome sequence of Spirulina subsalsa with high tolerance to salinity and hype-accumulation of phycocyanin.</title>
        <authorList>
            <person name="Pei H."/>
            <person name="Jiang L."/>
        </authorList>
    </citation>
    <scope>NUCLEOTIDE SEQUENCE [LARGE SCALE GENOMIC DNA]</scope>
    <source>
        <strain evidence="6 7">FACHB-351</strain>
    </source>
</reference>
<evidence type="ECO:0000256" key="2">
    <source>
        <dbReference type="ARBA" id="ARBA00022448"/>
    </source>
</evidence>
<comment type="similarity">
    <text evidence="1 4">Belongs to the PstS family.</text>
</comment>
<evidence type="ECO:0000313" key="6">
    <source>
        <dbReference type="EMBL" id="MCW6035969.1"/>
    </source>
</evidence>
<keyword evidence="7" id="KW-1185">Reference proteome</keyword>
<dbReference type="NCBIfam" id="TIGR02136">
    <property type="entry name" value="ptsS_2"/>
    <property type="match status" value="1"/>
</dbReference>
<comment type="caution">
    <text evidence="6">The sequence shown here is derived from an EMBL/GenBank/DDBJ whole genome shotgun (WGS) entry which is preliminary data.</text>
</comment>
<dbReference type="CDD" id="cd13654">
    <property type="entry name" value="PBP2_phosphate_like_2"/>
    <property type="match status" value="1"/>
</dbReference>
<dbReference type="PANTHER" id="PTHR30570">
    <property type="entry name" value="PERIPLASMIC PHOSPHATE BINDING COMPONENT OF PHOSPHATE ABC TRANSPORTER"/>
    <property type="match status" value="1"/>
</dbReference>
<dbReference type="Proteomes" id="UP001526426">
    <property type="component" value="Unassembled WGS sequence"/>
</dbReference>
<evidence type="ECO:0000259" key="5">
    <source>
        <dbReference type="Pfam" id="PF12849"/>
    </source>
</evidence>
<dbReference type="Pfam" id="PF12849">
    <property type="entry name" value="PBP_like_2"/>
    <property type="match status" value="1"/>
</dbReference>
<name>A0ABT3L387_9CYAN</name>
<keyword evidence="2 4" id="KW-0813">Transport</keyword>
<keyword evidence="4" id="KW-0592">Phosphate transport</keyword>
<dbReference type="InterPro" id="IPR050811">
    <property type="entry name" value="Phosphate_ABC_transporter"/>
</dbReference>
<evidence type="ECO:0000313" key="7">
    <source>
        <dbReference type="Proteomes" id="UP001526426"/>
    </source>
</evidence>
<sequence length="344" mass="38193">MTPSTPLKTSALSVASALLLAACNQAQSQPPQPIRIDGSSTVYPITQAVVEEFQEHSQTKERNAKTPVQISVDISGTSGGFRKFCRGETQISGASRPISQEEIVACRESKVPYLEIPVAFDALTVVVNPQNNWMDSITLEELKTLWHPNAEGQIRNWNQIRPSLPDRPINLFGADVDSGTYDYFNEAVMAEIKISRKDYVGNEDDNLTVQAVSQDVNALGYFGLAYYEQNQHRLKALAIDNGNGAILPSRETVADATYQPLGRPLFIYVNLAMAQKNPKLQEFIRFYLDNGERIAEKIGYIPLPEEAYELGKVILYKGEVGTVFGGKSQFDLTLPDMLRQPAKF</sequence>
<evidence type="ECO:0000256" key="1">
    <source>
        <dbReference type="ARBA" id="ARBA00008725"/>
    </source>
</evidence>